<accession>A0AAX2J8Z7</accession>
<dbReference type="GeneID" id="78455632"/>
<evidence type="ECO:0000256" key="1">
    <source>
        <dbReference type="SAM" id="Phobius"/>
    </source>
</evidence>
<sequence length="101" mass="11548">MKKNKLLEFIKIFFCYGYIPCLVTITIFDIVTGSSTDIKRLLLGSFPIGLIIFMPLLCALEYMIKGYIKEFKVSSAMGKIFLILGMVLVVYGVYQRSQLFK</sequence>
<keyword evidence="1" id="KW-0812">Transmembrane</keyword>
<evidence type="ECO:0000313" key="2">
    <source>
        <dbReference type="EMBL" id="SQJ01019.1"/>
    </source>
</evidence>
<dbReference type="RefSeq" id="WP_005976846.1">
    <property type="nucleotide sequence ID" value="NZ_CABKNW010000001.1"/>
</dbReference>
<name>A0AAX2J8Z7_9FUSO</name>
<dbReference type="Proteomes" id="UP000249008">
    <property type="component" value="Chromosome 1"/>
</dbReference>
<feature type="transmembrane region" description="Helical" evidence="1">
    <location>
        <begin position="43"/>
        <end position="64"/>
    </location>
</feature>
<reference evidence="2 3" key="1">
    <citation type="submission" date="2018-06" db="EMBL/GenBank/DDBJ databases">
        <authorList>
            <consortium name="Pathogen Informatics"/>
            <person name="Doyle S."/>
        </authorList>
    </citation>
    <scope>NUCLEOTIDE SEQUENCE [LARGE SCALE GENOMIC DNA]</scope>
    <source>
        <strain evidence="2 3">NCTC12112</strain>
    </source>
</reference>
<keyword evidence="1" id="KW-1133">Transmembrane helix</keyword>
<feature type="transmembrane region" description="Helical" evidence="1">
    <location>
        <begin position="76"/>
        <end position="94"/>
    </location>
</feature>
<gene>
    <name evidence="2" type="ORF">NCTC12112_01060</name>
</gene>
<keyword evidence="1" id="KW-0472">Membrane</keyword>
<dbReference type="KEGG" id="ful:C4N20_12475"/>
<proteinExistence type="predicted"/>
<dbReference type="EMBL" id="LS483487">
    <property type="protein sequence ID" value="SQJ01019.1"/>
    <property type="molecule type" value="Genomic_DNA"/>
</dbReference>
<organism evidence="2 3">
    <name type="scientific">Fusobacterium ulcerans</name>
    <dbReference type="NCBI Taxonomy" id="861"/>
    <lineage>
        <taxon>Bacteria</taxon>
        <taxon>Fusobacteriati</taxon>
        <taxon>Fusobacteriota</taxon>
        <taxon>Fusobacteriia</taxon>
        <taxon>Fusobacteriales</taxon>
        <taxon>Fusobacteriaceae</taxon>
        <taxon>Fusobacterium</taxon>
    </lineage>
</organism>
<dbReference type="AlphaFoldDB" id="A0AAX2J8Z7"/>
<protein>
    <submittedName>
        <fullName evidence="2">Uncharacterized protein</fullName>
    </submittedName>
</protein>
<evidence type="ECO:0000313" key="3">
    <source>
        <dbReference type="Proteomes" id="UP000249008"/>
    </source>
</evidence>
<feature type="transmembrane region" description="Helical" evidence="1">
    <location>
        <begin position="12"/>
        <end position="31"/>
    </location>
</feature>